<dbReference type="InterPro" id="IPR002410">
    <property type="entry name" value="Peptidase_S33"/>
</dbReference>
<reference evidence="5" key="1">
    <citation type="submission" date="2017-09" db="EMBL/GenBank/DDBJ databases">
        <authorList>
            <person name="Feng G."/>
            <person name="Zhu H."/>
        </authorList>
    </citation>
    <scope>NUCLEOTIDE SEQUENCE [LARGE SCALE GENOMIC DNA]</scope>
    <source>
        <strain evidence="5">1PNM-20</strain>
    </source>
</reference>
<proteinExistence type="inferred from homology"/>
<keyword evidence="2" id="KW-0378">Hydrolase</keyword>
<evidence type="ECO:0000256" key="1">
    <source>
        <dbReference type="ARBA" id="ARBA00010088"/>
    </source>
</evidence>
<dbReference type="OrthoDB" id="9796770at2"/>
<gene>
    <name evidence="4" type="ORF">CKY28_15420</name>
</gene>
<dbReference type="GO" id="GO:0016020">
    <property type="term" value="C:membrane"/>
    <property type="evidence" value="ECO:0007669"/>
    <property type="project" value="TreeGrafter"/>
</dbReference>
<dbReference type="GO" id="GO:0006508">
    <property type="term" value="P:proteolysis"/>
    <property type="evidence" value="ECO:0007669"/>
    <property type="project" value="InterPro"/>
</dbReference>
<dbReference type="PRINTS" id="PR00111">
    <property type="entry name" value="ABHYDROLASE"/>
</dbReference>
<sequence>MTPKFLLPLALLAAPLTPGEHRFQSAGVTLWYKVAGAERGVPVVFLHGGPGQGSMSFQRYAGPALERRLRMVYLDQRGSGRSERPKDQAAYSMAILVEDVERLRRELGAERIALVGHSFGTAIGMEYAAKYPDRVTRLVLAAGIPDIPAMIDAQCERLGRTDAEAYARASAGVAAGARPRCDPFRAYPGKNQEYVNRNMFPDLKTAAMVDEADEADGLKNSGELSRAMFDQGLLQYRFARPEALTMPVLVLAGAQDHQAVAGPQRAFAAKLPRGRYVEYAGRGHFMWVEDPERFARDVAAFVGG</sequence>
<dbReference type="InterPro" id="IPR029058">
    <property type="entry name" value="AB_hydrolase_fold"/>
</dbReference>
<evidence type="ECO:0000259" key="3">
    <source>
        <dbReference type="Pfam" id="PF00561"/>
    </source>
</evidence>
<evidence type="ECO:0000313" key="4">
    <source>
        <dbReference type="EMBL" id="PAX06542.1"/>
    </source>
</evidence>
<comment type="caution">
    <text evidence="4">The sequence shown here is derived from an EMBL/GenBank/DDBJ whole genome shotgun (WGS) entry which is preliminary data.</text>
</comment>
<comment type="similarity">
    <text evidence="1">Belongs to the peptidase S33 family.</text>
</comment>
<feature type="domain" description="AB hydrolase-1" evidence="3">
    <location>
        <begin position="42"/>
        <end position="290"/>
    </location>
</feature>
<dbReference type="SUPFAM" id="SSF53474">
    <property type="entry name" value="alpha/beta-Hydrolases"/>
    <property type="match status" value="1"/>
</dbReference>
<dbReference type="Gene3D" id="3.40.50.1820">
    <property type="entry name" value="alpha/beta hydrolase"/>
    <property type="match status" value="1"/>
</dbReference>
<evidence type="ECO:0000313" key="5">
    <source>
        <dbReference type="Proteomes" id="UP000218151"/>
    </source>
</evidence>
<accession>A0A2A2SBJ3</accession>
<dbReference type="PANTHER" id="PTHR43798">
    <property type="entry name" value="MONOACYLGLYCEROL LIPASE"/>
    <property type="match status" value="1"/>
</dbReference>
<dbReference type="PRINTS" id="PR00793">
    <property type="entry name" value="PROAMNOPTASE"/>
</dbReference>
<dbReference type="EMBL" id="NSLI01000005">
    <property type="protein sequence ID" value="PAX06542.1"/>
    <property type="molecule type" value="Genomic_DNA"/>
</dbReference>
<dbReference type="Pfam" id="PF00561">
    <property type="entry name" value="Abhydrolase_1"/>
    <property type="match status" value="1"/>
</dbReference>
<dbReference type="AlphaFoldDB" id="A0A2A2SBJ3"/>
<keyword evidence="5" id="KW-1185">Reference proteome</keyword>
<protein>
    <recommendedName>
        <fullName evidence="3">AB hydrolase-1 domain-containing protein</fullName>
    </recommendedName>
</protein>
<dbReference type="PANTHER" id="PTHR43798:SF31">
    <property type="entry name" value="AB HYDROLASE SUPERFAMILY PROTEIN YCLE"/>
    <property type="match status" value="1"/>
</dbReference>
<evidence type="ECO:0000256" key="2">
    <source>
        <dbReference type="ARBA" id="ARBA00022801"/>
    </source>
</evidence>
<name>A0A2A2SBJ3_9SPHN</name>
<dbReference type="RefSeq" id="WP_095999287.1">
    <property type="nucleotide sequence ID" value="NZ_NSLI01000005.1"/>
</dbReference>
<dbReference type="GO" id="GO:0008233">
    <property type="term" value="F:peptidase activity"/>
    <property type="evidence" value="ECO:0007669"/>
    <property type="project" value="InterPro"/>
</dbReference>
<dbReference type="InterPro" id="IPR050266">
    <property type="entry name" value="AB_hydrolase_sf"/>
</dbReference>
<organism evidence="4 5">
    <name type="scientific">Sphingomonas lenta</name>
    <dbReference type="NCBI Taxonomy" id="1141887"/>
    <lineage>
        <taxon>Bacteria</taxon>
        <taxon>Pseudomonadati</taxon>
        <taxon>Pseudomonadota</taxon>
        <taxon>Alphaproteobacteria</taxon>
        <taxon>Sphingomonadales</taxon>
        <taxon>Sphingomonadaceae</taxon>
        <taxon>Sphingomonas</taxon>
    </lineage>
</organism>
<dbReference type="InterPro" id="IPR000073">
    <property type="entry name" value="AB_hydrolase_1"/>
</dbReference>
<dbReference type="Proteomes" id="UP000218151">
    <property type="component" value="Unassembled WGS sequence"/>
</dbReference>